<organism evidence="3 4">
    <name type="scientific">Corynebacterium casei UCMA 3821</name>
    <dbReference type="NCBI Taxonomy" id="1110505"/>
    <lineage>
        <taxon>Bacteria</taxon>
        <taxon>Bacillati</taxon>
        <taxon>Actinomycetota</taxon>
        <taxon>Actinomycetes</taxon>
        <taxon>Mycobacteriales</taxon>
        <taxon>Corynebacteriaceae</taxon>
        <taxon>Corynebacterium</taxon>
    </lineage>
</organism>
<dbReference type="EMBL" id="CAFW01000081">
    <property type="protein sequence ID" value="CCE55471.1"/>
    <property type="molecule type" value="Genomic_DNA"/>
</dbReference>
<evidence type="ECO:0000256" key="1">
    <source>
        <dbReference type="SAM" id="MobiDB-lite"/>
    </source>
</evidence>
<dbReference type="RefSeq" id="WP_006822932.1">
    <property type="nucleotide sequence ID" value="NZ_CAFW01000081.1"/>
</dbReference>
<protein>
    <recommendedName>
        <fullName evidence="5">Lipoprotein</fullName>
    </recommendedName>
</protein>
<evidence type="ECO:0008006" key="5">
    <source>
        <dbReference type="Google" id="ProtNLM"/>
    </source>
</evidence>
<sequence>MTGYSLNPSRRSRRLGLSHRGIASLAVVSLVFALASCGTSDAETDEGASPSVTTITITSTAGETTTETSTTEDSDALSLDLYRRVIESPESFPVKGDADFVARGNYSYALIEATGDDHPELLLMVHARESSPISVFTIEDESLVHADGVLIDGAPGGGGLRLRVKGSISGSGLYQIDHHSLSEDGQSTLFDFTDGQLLRVEEPSFFKLASPPSDHHDIEWFDTEEPSGLDEWEGAGTSSSSNAEPVESTAASESEDWGTYQFTGVVEKETALELMDGGGMPNSEPLDEEHLVMVLDSPMNITAQTVGPHTRSAFIGEVNLPGFFLQDESYDWSQHIGERITISAEPEHIRFPTDASLPLGMLRVFGFNYIK</sequence>
<dbReference type="AlphaFoldDB" id="G7HZ56"/>
<gene>
    <name evidence="3" type="ORF">CCAS_09860</name>
</gene>
<comment type="caution">
    <text evidence="3">The sequence shown here is derived from an EMBL/GenBank/DDBJ whole genome shotgun (WGS) entry which is preliminary data.</text>
</comment>
<name>G7HZ56_9CORY</name>
<feature type="chain" id="PRO_5003496487" description="Lipoprotein" evidence="2">
    <location>
        <begin position="43"/>
        <end position="371"/>
    </location>
</feature>
<keyword evidence="2" id="KW-0732">Signal</keyword>
<accession>G7HZ56</accession>
<evidence type="ECO:0000313" key="4">
    <source>
        <dbReference type="Proteomes" id="UP000004840"/>
    </source>
</evidence>
<feature type="signal peptide" evidence="2">
    <location>
        <begin position="1"/>
        <end position="42"/>
    </location>
</feature>
<feature type="region of interest" description="Disordered" evidence="1">
    <location>
        <begin position="226"/>
        <end position="259"/>
    </location>
</feature>
<evidence type="ECO:0000313" key="3">
    <source>
        <dbReference type="EMBL" id="CCE55471.1"/>
    </source>
</evidence>
<reference evidence="3 4" key="1">
    <citation type="journal article" date="2012" name="J. Bacteriol.">
        <title>Genome Sequence of Corynebacterium casei UCMA 3821, Isolated from a Smear-Ripened Cheese.</title>
        <authorList>
            <person name="Monnet C."/>
            <person name="Loux V."/>
            <person name="Bento P."/>
            <person name="Gibrat J.F."/>
            <person name="Straub C."/>
            <person name="Bonnarme P."/>
            <person name="Landaud S."/>
            <person name="Irlinger F."/>
        </authorList>
    </citation>
    <scope>NUCLEOTIDE SEQUENCE [LARGE SCALE GENOMIC DNA]</scope>
    <source>
        <strain evidence="3 4">UCMA 3821</strain>
    </source>
</reference>
<evidence type="ECO:0000256" key="2">
    <source>
        <dbReference type="SAM" id="SignalP"/>
    </source>
</evidence>
<dbReference type="GeneID" id="82878180"/>
<proteinExistence type="predicted"/>
<dbReference type="Proteomes" id="UP000004840">
    <property type="component" value="Unassembled WGS sequence"/>
</dbReference>